<sequence>MDKDHAVNPSSSASNPLFLGFMLLSFFFGAGNLIFPPMLGMNAGLNFTPAVIGFIVTAIALPMLSLIAIAKSSGGLLGLGRRVHPVFAYVFAILIYLSIGAMYGIPRAANVGYEMGFRHFINLPEGISLITYVVVFFSVCYLCALKSGRLVDIIGKVLTPVLLGVIALLCGLAFMHLTPSVHAPSEQFNSNPLSAGIIEGYFTLDALAGLAFGTVLANAIMGSTKAAGQAPLAPQQLVKVMIQSSLVAGLFLGLIYFGLAWIGRGMYRPEGYENGAVLLSSAATQLMGNAGNVAFGMIVILACLTTCIGLINACSSFANQVYPKIGYGVYVLIFTVLGALFSNLGLDSILAIAVPIMVFLYPISIALVLLSLIHPMIAKHPLTYVFGVGTATLFAFNDMLSNLVSSPLPWHSLIEKLPMAELGLGWIVPTILMALLGFVIKRSDQAI</sequence>
<dbReference type="InterPro" id="IPR004685">
    <property type="entry name" value="Brnchd-chn_aa_trnsp_Livcs"/>
</dbReference>
<feature type="transmembrane region" description="Helical" evidence="9">
    <location>
        <begin position="157"/>
        <end position="177"/>
    </location>
</feature>
<dbReference type="GO" id="GO:0015190">
    <property type="term" value="F:L-leucine transmembrane transporter activity"/>
    <property type="evidence" value="ECO:0007669"/>
    <property type="project" value="TreeGrafter"/>
</dbReference>
<feature type="transmembrane region" description="Helical" evidence="9">
    <location>
        <begin position="126"/>
        <end position="145"/>
    </location>
</feature>
<keyword evidence="7 9" id="KW-1133">Transmembrane helix</keyword>
<dbReference type="EMBL" id="WFKQ01000006">
    <property type="protein sequence ID" value="MUG32676.1"/>
    <property type="molecule type" value="Genomic_DNA"/>
</dbReference>
<evidence type="ECO:0000256" key="5">
    <source>
        <dbReference type="ARBA" id="ARBA00022692"/>
    </source>
</evidence>
<feature type="transmembrane region" description="Helical" evidence="9">
    <location>
        <begin position="86"/>
        <end position="106"/>
    </location>
</feature>
<evidence type="ECO:0000313" key="11">
    <source>
        <dbReference type="Proteomes" id="UP000442109"/>
    </source>
</evidence>
<feature type="transmembrane region" description="Helical" evidence="9">
    <location>
        <begin position="325"/>
        <end position="342"/>
    </location>
</feature>
<dbReference type="RefSeq" id="WP_155587324.1">
    <property type="nucleotide sequence ID" value="NZ_WFKQ01000006.1"/>
</dbReference>
<keyword evidence="8 9" id="KW-0472">Membrane</keyword>
<dbReference type="Pfam" id="PF05525">
    <property type="entry name" value="Branch_AA_trans"/>
    <property type="match status" value="1"/>
</dbReference>
<organism evidence="10 11">
    <name type="scientific">Psychrobacter sanguinis</name>
    <dbReference type="NCBI Taxonomy" id="861445"/>
    <lineage>
        <taxon>Bacteria</taxon>
        <taxon>Pseudomonadati</taxon>
        <taxon>Pseudomonadota</taxon>
        <taxon>Gammaproteobacteria</taxon>
        <taxon>Moraxellales</taxon>
        <taxon>Moraxellaceae</taxon>
        <taxon>Psychrobacter</taxon>
    </lineage>
</organism>
<comment type="similarity">
    <text evidence="2 9">Belongs to the branched chain amino acid transporter family.</text>
</comment>
<dbReference type="GO" id="GO:0015188">
    <property type="term" value="F:L-isoleucine transmembrane transporter activity"/>
    <property type="evidence" value="ECO:0007669"/>
    <property type="project" value="TreeGrafter"/>
</dbReference>
<evidence type="ECO:0000256" key="1">
    <source>
        <dbReference type="ARBA" id="ARBA00004651"/>
    </source>
</evidence>
<evidence type="ECO:0000256" key="9">
    <source>
        <dbReference type="RuleBase" id="RU362122"/>
    </source>
</evidence>
<gene>
    <name evidence="10" type="primary">brnQ</name>
    <name evidence="10" type="ORF">GB996_07680</name>
</gene>
<feature type="transmembrane region" description="Helical" evidence="9">
    <location>
        <begin position="197"/>
        <end position="220"/>
    </location>
</feature>
<feature type="transmembrane region" description="Helical" evidence="9">
    <location>
        <begin position="17"/>
        <end position="35"/>
    </location>
</feature>
<dbReference type="NCBIfam" id="TIGR00796">
    <property type="entry name" value="livcs"/>
    <property type="match status" value="1"/>
</dbReference>
<dbReference type="GO" id="GO:0005304">
    <property type="term" value="F:L-valine transmembrane transporter activity"/>
    <property type="evidence" value="ECO:0007669"/>
    <property type="project" value="TreeGrafter"/>
</dbReference>
<feature type="transmembrane region" description="Helical" evidence="9">
    <location>
        <begin position="420"/>
        <end position="440"/>
    </location>
</feature>
<keyword evidence="6 9" id="KW-0029">Amino-acid transport</keyword>
<proteinExistence type="inferred from homology"/>
<evidence type="ECO:0000256" key="3">
    <source>
        <dbReference type="ARBA" id="ARBA00022448"/>
    </source>
</evidence>
<keyword evidence="5 9" id="KW-0812">Transmembrane</keyword>
<dbReference type="OrthoDB" id="9783920at2"/>
<reference evidence="10 11" key="1">
    <citation type="journal article" date="2019" name="PLoS ONE">
        <title>Pup mortality in New Zealand sea lions (Phocarctos hookeri) at Enderby Island, Auckland Islands, 2013-18.</title>
        <authorList>
            <person name="Michael S.A."/>
            <person name="Hayman D.T.S."/>
            <person name="Gray R."/>
            <person name="Zhang J."/>
            <person name="Rogers L."/>
            <person name="Roe W.D."/>
        </authorList>
    </citation>
    <scope>NUCLEOTIDE SEQUENCE [LARGE SCALE GENOMIC DNA]</scope>
    <source>
        <strain evidence="10 11">SM868</strain>
    </source>
</reference>
<dbReference type="GO" id="GO:0005886">
    <property type="term" value="C:plasma membrane"/>
    <property type="evidence" value="ECO:0007669"/>
    <property type="project" value="UniProtKB-SubCell"/>
</dbReference>
<evidence type="ECO:0000313" key="10">
    <source>
        <dbReference type="EMBL" id="MUG32676.1"/>
    </source>
</evidence>
<evidence type="ECO:0000256" key="4">
    <source>
        <dbReference type="ARBA" id="ARBA00022475"/>
    </source>
</evidence>
<evidence type="ECO:0000256" key="8">
    <source>
        <dbReference type="ARBA" id="ARBA00023136"/>
    </source>
</evidence>
<dbReference type="AlphaFoldDB" id="A0A844M154"/>
<keyword evidence="11" id="KW-1185">Reference proteome</keyword>
<dbReference type="Proteomes" id="UP000442109">
    <property type="component" value="Unassembled WGS sequence"/>
</dbReference>
<dbReference type="PANTHER" id="PTHR30588:SF0">
    <property type="entry name" value="BRANCHED-CHAIN AMINO ACID PERMEASE BRNQ"/>
    <property type="match status" value="1"/>
</dbReference>
<dbReference type="PANTHER" id="PTHR30588">
    <property type="entry name" value="BRANCHED-CHAIN AMINO ACID TRANSPORT SYSTEM 2 CARRIER PROTEIN"/>
    <property type="match status" value="1"/>
</dbReference>
<protein>
    <recommendedName>
        <fullName evidence="9">Branched-chain amino acid transport system carrier protein</fullName>
    </recommendedName>
</protein>
<dbReference type="GO" id="GO:0015818">
    <property type="term" value="P:isoleucine transport"/>
    <property type="evidence" value="ECO:0007669"/>
    <property type="project" value="TreeGrafter"/>
</dbReference>
<evidence type="ECO:0000256" key="6">
    <source>
        <dbReference type="ARBA" id="ARBA00022970"/>
    </source>
</evidence>
<feature type="transmembrane region" description="Helical" evidence="9">
    <location>
        <begin position="348"/>
        <end position="370"/>
    </location>
</feature>
<feature type="transmembrane region" description="Helical" evidence="9">
    <location>
        <begin position="293"/>
        <end position="313"/>
    </location>
</feature>
<accession>A0A844M154</accession>
<comment type="subcellular location">
    <subcellularLocation>
        <location evidence="9">Cell inner membrane</location>
        <topology evidence="9">Multi-pass membrane protein</topology>
    </subcellularLocation>
    <subcellularLocation>
        <location evidence="1">Cell membrane</location>
        <topology evidence="1">Multi-pass membrane protein</topology>
    </subcellularLocation>
</comment>
<keyword evidence="4" id="KW-1003">Cell membrane</keyword>
<keyword evidence="3 9" id="KW-0813">Transport</keyword>
<evidence type="ECO:0000256" key="7">
    <source>
        <dbReference type="ARBA" id="ARBA00022989"/>
    </source>
</evidence>
<feature type="transmembrane region" description="Helical" evidence="9">
    <location>
        <begin position="47"/>
        <end position="70"/>
    </location>
</feature>
<feature type="transmembrane region" description="Helical" evidence="9">
    <location>
        <begin position="240"/>
        <end position="262"/>
    </location>
</feature>
<comment type="function">
    <text evidence="9">Component of the transport system for branched-chain amino acids.</text>
</comment>
<evidence type="ECO:0000256" key="2">
    <source>
        <dbReference type="ARBA" id="ARBA00008540"/>
    </source>
</evidence>
<dbReference type="GO" id="GO:0015820">
    <property type="term" value="P:L-leucine transport"/>
    <property type="evidence" value="ECO:0007669"/>
    <property type="project" value="TreeGrafter"/>
</dbReference>
<feature type="transmembrane region" description="Helical" evidence="9">
    <location>
        <begin position="382"/>
        <end position="400"/>
    </location>
</feature>
<name>A0A844M154_9GAMM</name>
<comment type="caution">
    <text evidence="10">The sequence shown here is derived from an EMBL/GenBank/DDBJ whole genome shotgun (WGS) entry which is preliminary data.</text>
</comment>